<dbReference type="Proteomes" id="UP000838756">
    <property type="component" value="Unassembled WGS sequence"/>
</dbReference>
<organism evidence="1 2">
    <name type="scientific">Pararge aegeria aegeria</name>
    <dbReference type="NCBI Taxonomy" id="348720"/>
    <lineage>
        <taxon>Eukaryota</taxon>
        <taxon>Metazoa</taxon>
        <taxon>Ecdysozoa</taxon>
        <taxon>Arthropoda</taxon>
        <taxon>Hexapoda</taxon>
        <taxon>Insecta</taxon>
        <taxon>Pterygota</taxon>
        <taxon>Neoptera</taxon>
        <taxon>Endopterygota</taxon>
        <taxon>Lepidoptera</taxon>
        <taxon>Glossata</taxon>
        <taxon>Ditrysia</taxon>
        <taxon>Papilionoidea</taxon>
        <taxon>Nymphalidae</taxon>
        <taxon>Satyrinae</taxon>
        <taxon>Satyrini</taxon>
        <taxon>Parargina</taxon>
        <taxon>Pararge</taxon>
    </lineage>
</organism>
<accession>A0A8S4QI06</accession>
<evidence type="ECO:0000313" key="1">
    <source>
        <dbReference type="EMBL" id="CAH2210954.1"/>
    </source>
</evidence>
<reference evidence="1" key="1">
    <citation type="submission" date="2022-03" db="EMBL/GenBank/DDBJ databases">
        <authorList>
            <person name="Lindestad O."/>
        </authorList>
    </citation>
    <scope>NUCLEOTIDE SEQUENCE</scope>
</reference>
<dbReference type="AlphaFoldDB" id="A0A8S4QI06"/>
<dbReference type="EMBL" id="CAKXAJ010008754">
    <property type="protein sequence ID" value="CAH2210954.1"/>
    <property type="molecule type" value="Genomic_DNA"/>
</dbReference>
<sequence length="31" mass="3575">VFMEDDVAVRLEFLKIPAEVEPQKTICVKLN</sequence>
<protein>
    <submittedName>
        <fullName evidence="1">Jg2205 protein</fullName>
    </submittedName>
</protein>
<keyword evidence="2" id="KW-1185">Reference proteome</keyword>
<feature type="non-terminal residue" evidence="1">
    <location>
        <position position="1"/>
    </location>
</feature>
<evidence type="ECO:0000313" key="2">
    <source>
        <dbReference type="Proteomes" id="UP000838756"/>
    </source>
</evidence>
<gene>
    <name evidence="1" type="primary">jg2205</name>
    <name evidence="1" type="ORF">PAEG_LOCUS2803</name>
</gene>
<proteinExistence type="predicted"/>
<comment type="caution">
    <text evidence="1">The sequence shown here is derived from an EMBL/GenBank/DDBJ whole genome shotgun (WGS) entry which is preliminary data.</text>
</comment>
<name>A0A8S4QI06_9NEOP</name>